<dbReference type="KEGG" id="rhox:RBB84_15960"/>
<accession>A0AAU7USE8</accession>
<feature type="compositionally biased region" description="Basic and acidic residues" evidence="1">
    <location>
        <begin position="20"/>
        <end position="33"/>
    </location>
</feature>
<dbReference type="GeneID" id="29940301"/>
<feature type="region of interest" description="Disordered" evidence="1">
    <location>
        <begin position="1"/>
        <end position="65"/>
    </location>
</feature>
<proteinExistence type="predicted"/>
<dbReference type="EMBL" id="CP132970">
    <property type="protein sequence ID" value="XBW02802.1"/>
    <property type="molecule type" value="Genomic_DNA"/>
</dbReference>
<evidence type="ECO:0000256" key="1">
    <source>
        <dbReference type="SAM" id="MobiDB-lite"/>
    </source>
</evidence>
<protein>
    <submittedName>
        <fullName evidence="2">Uncharacterized protein</fullName>
    </submittedName>
</protein>
<evidence type="ECO:0000313" key="2">
    <source>
        <dbReference type="EMBL" id="XBW02802.1"/>
    </source>
</evidence>
<dbReference type="AlphaFoldDB" id="A0AAU7USE8"/>
<dbReference type="RefSeq" id="WP_006552608.1">
    <property type="nucleotide sequence ID" value="NZ_CP132970.1"/>
</dbReference>
<gene>
    <name evidence="2" type="ORF">RBB84_15960</name>
</gene>
<sequence>MTGPHDTPDLDDVIDPTESAPKDRREHGKSPDRVDDDYLEYRTEQERIAAGVEDYDPDHVPPATE</sequence>
<organism evidence="2">
    <name type="scientific">Rhodococcus sp. D-6</name>
    <dbReference type="NCBI Taxonomy" id="1387842"/>
    <lineage>
        <taxon>Bacteria</taxon>
        <taxon>Bacillati</taxon>
        <taxon>Actinomycetota</taxon>
        <taxon>Actinomycetes</taxon>
        <taxon>Mycobacteriales</taxon>
        <taxon>Nocardiaceae</taxon>
        <taxon>Rhodococcus</taxon>
    </lineage>
</organism>
<reference evidence="2" key="1">
    <citation type="submission" date="2023-08" db="EMBL/GenBank/DDBJ databases">
        <title>The novel hydrolase IpcH responsible for the initial isoprocarb degradation step in Rhodococcus sp. D-6.</title>
        <authorList>
            <person name="Zhu Q."/>
        </authorList>
    </citation>
    <scope>NUCLEOTIDE SEQUENCE</scope>
    <source>
        <strain evidence="2">D-6</strain>
    </source>
</reference>
<name>A0AAU7USE8_9NOCA</name>